<keyword evidence="3" id="KW-1185">Reference proteome</keyword>
<evidence type="ECO:0000313" key="3">
    <source>
        <dbReference type="Proteomes" id="UP000472270"/>
    </source>
</evidence>
<sequence length="84" mass="10130">PCFLFSINNVLHISLFYFCMFKSWCRHVAVLEWPVQSPDLTLIENIIFDLKSFSGKLLCKYRQRLLLVLKNKRFCTKFYFWGLT</sequence>
<organism evidence="2 3">
    <name type="scientific">Sinocyclocheilus rhinocerous</name>
    <dbReference type="NCBI Taxonomy" id="307959"/>
    <lineage>
        <taxon>Eukaryota</taxon>
        <taxon>Metazoa</taxon>
        <taxon>Chordata</taxon>
        <taxon>Craniata</taxon>
        <taxon>Vertebrata</taxon>
        <taxon>Euteleostomi</taxon>
        <taxon>Actinopterygii</taxon>
        <taxon>Neopterygii</taxon>
        <taxon>Teleostei</taxon>
        <taxon>Ostariophysi</taxon>
        <taxon>Cypriniformes</taxon>
        <taxon>Cyprinidae</taxon>
        <taxon>Cyprininae</taxon>
        <taxon>Sinocyclocheilus</taxon>
    </lineage>
</organism>
<feature type="signal peptide" evidence="1">
    <location>
        <begin position="1"/>
        <end position="25"/>
    </location>
</feature>
<name>A0A673JC27_9TELE</name>
<dbReference type="Proteomes" id="UP000472270">
    <property type="component" value="Unassembled WGS sequence"/>
</dbReference>
<dbReference type="AlphaFoldDB" id="A0A673JC27"/>
<reference evidence="2" key="1">
    <citation type="submission" date="2025-08" db="UniProtKB">
        <authorList>
            <consortium name="Ensembl"/>
        </authorList>
    </citation>
    <scope>IDENTIFICATION</scope>
</reference>
<evidence type="ECO:0000256" key="1">
    <source>
        <dbReference type="SAM" id="SignalP"/>
    </source>
</evidence>
<feature type="chain" id="PRO_5025444762" evidence="1">
    <location>
        <begin position="26"/>
        <end position="84"/>
    </location>
</feature>
<evidence type="ECO:0000313" key="2">
    <source>
        <dbReference type="Ensembl" id="ENSSRHP00000050498.1"/>
    </source>
</evidence>
<proteinExistence type="predicted"/>
<reference evidence="2" key="2">
    <citation type="submission" date="2025-09" db="UniProtKB">
        <authorList>
            <consortium name="Ensembl"/>
        </authorList>
    </citation>
    <scope>IDENTIFICATION</scope>
</reference>
<accession>A0A673JC27</accession>
<protein>
    <submittedName>
        <fullName evidence="2">Uncharacterized protein</fullName>
    </submittedName>
</protein>
<dbReference type="Ensembl" id="ENSSRHT00000051921.1">
    <property type="protein sequence ID" value="ENSSRHP00000050498.1"/>
    <property type="gene ID" value="ENSSRHG00000025418.1"/>
</dbReference>
<keyword evidence="1" id="KW-0732">Signal</keyword>